<feature type="transmembrane region" description="Helical" evidence="1">
    <location>
        <begin position="322"/>
        <end position="343"/>
    </location>
</feature>
<name>A0A8J2M7X2_9HEXA</name>
<evidence type="ECO:0000313" key="4">
    <source>
        <dbReference type="Proteomes" id="UP000708208"/>
    </source>
</evidence>
<dbReference type="PANTHER" id="PTHR45902">
    <property type="entry name" value="LATROPHILIN RECEPTOR-LIKE PROTEIN A"/>
    <property type="match status" value="1"/>
</dbReference>
<proteinExistence type="predicted"/>
<feature type="transmembrane region" description="Helical" evidence="1">
    <location>
        <begin position="523"/>
        <end position="544"/>
    </location>
</feature>
<dbReference type="SUPFAM" id="SSF81321">
    <property type="entry name" value="Family A G protein-coupled receptor-like"/>
    <property type="match status" value="1"/>
</dbReference>
<keyword evidence="4" id="KW-1185">Reference proteome</keyword>
<keyword evidence="1" id="KW-0472">Membrane</keyword>
<feature type="transmembrane region" description="Helical" evidence="1">
    <location>
        <begin position="479"/>
        <end position="502"/>
    </location>
</feature>
<feature type="transmembrane region" description="Helical" evidence="1">
    <location>
        <begin position="355"/>
        <end position="373"/>
    </location>
</feature>
<organism evidence="3 4">
    <name type="scientific">Allacma fusca</name>
    <dbReference type="NCBI Taxonomy" id="39272"/>
    <lineage>
        <taxon>Eukaryota</taxon>
        <taxon>Metazoa</taxon>
        <taxon>Ecdysozoa</taxon>
        <taxon>Arthropoda</taxon>
        <taxon>Hexapoda</taxon>
        <taxon>Collembola</taxon>
        <taxon>Symphypleona</taxon>
        <taxon>Sminthuridae</taxon>
        <taxon>Allacma</taxon>
    </lineage>
</organism>
<dbReference type="EMBL" id="CAJVCH010570322">
    <property type="protein sequence ID" value="CAG7834666.1"/>
    <property type="molecule type" value="Genomic_DNA"/>
</dbReference>
<feature type="transmembrane region" description="Helical" evidence="1">
    <location>
        <begin position="393"/>
        <end position="412"/>
    </location>
</feature>
<accession>A0A8J2M7X2</accession>
<feature type="chain" id="PRO_5035175415" description="G-protein coupled receptors family 2 profile 2 domain-containing protein" evidence="2">
    <location>
        <begin position="23"/>
        <end position="579"/>
    </location>
</feature>
<keyword evidence="1" id="KW-0812">Transmembrane</keyword>
<comment type="caution">
    <text evidence="3">The sequence shown here is derived from an EMBL/GenBank/DDBJ whole genome shotgun (WGS) entry which is preliminary data.</text>
</comment>
<evidence type="ECO:0000256" key="1">
    <source>
        <dbReference type="SAM" id="Phobius"/>
    </source>
</evidence>
<sequence length="579" mass="67193">MSPERILTILVFIFNLRSLKSAQSVYINDRIQVLTTKQRALTLYKCSEQVPSQWRTPPWLQEPMSQSKFARLNETTSQLFQFRLKENIWHKQCTGEWVTAQFLLDDYNLQDNPNSTLMEKHLYMGFYFTFYGYLKFGDYFIPTERFCIQELNPTDIVVDVCLPNCDKDLCIKKICPLGMVARFDVRKPTGDIHCTETFLDEWIPRLYKRNENSSLSIESPDNYPAVYYLFHGACDNDNASSIRHVSFPGAVYSQVFSVAVTRDNELFERKSEDEEWKHLNSSDTAMDGVVFSNKDEQYLHHPEHEIVVYCTTPGSPATDYKYILMVVETTLFVIADIFLLLVVARYGFAWKDLTVNGWIVATFCFFRFCVLLLEMLEKQKEEFYSNSCFVSGAAQQFFRIVANMWFVIYAGDTWRTMRSKVPPYVLSKGRKRFIGYFFLGIGIPALISAISIALEIQKPYGVLRPHYCDNRWTYSVLPFVFHTVIPSMLLLMPSGVFAILILKSVRELEKDGIDEIRSKQARNFAQVLALVKVEWIFYLVIILLDPNQTSFWACSKMVFLPLGFEKTDFESAPEVKLVS</sequence>
<keyword evidence="1" id="KW-1133">Transmembrane helix</keyword>
<feature type="signal peptide" evidence="2">
    <location>
        <begin position="1"/>
        <end position="22"/>
    </location>
</feature>
<reference evidence="3" key="1">
    <citation type="submission" date="2021-06" db="EMBL/GenBank/DDBJ databases">
        <authorList>
            <person name="Hodson N. C."/>
            <person name="Mongue J. A."/>
            <person name="Jaron S. K."/>
        </authorList>
    </citation>
    <scope>NUCLEOTIDE SEQUENCE</scope>
</reference>
<keyword evidence="2" id="KW-0732">Signal</keyword>
<feature type="transmembrane region" description="Helical" evidence="1">
    <location>
        <begin position="433"/>
        <end position="454"/>
    </location>
</feature>
<evidence type="ECO:0000256" key="2">
    <source>
        <dbReference type="SAM" id="SignalP"/>
    </source>
</evidence>
<evidence type="ECO:0008006" key="5">
    <source>
        <dbReference type="Google" id="ProtNLM"/>
    </source>
</evidence>
<dbReference type="PANTHER" id="PTHR45902:SF1">
    <property type="entry name" value="LATROPHILIN RECEPTOR-LIKE PROTEIN A"/>
    <property type="match status" value="1"/>
</dbReference>
<gene>
    <name evidence="3" type="ORF">AFUS01_LOCUS44144</name>
</gene>
<dbReference type="Proteomes" id="UP000708208">
    <property type="component" value="Unassembled WGS sequence"/>
</dbReference>
<evidence type="ECO:0000313" key="3">
    <source>
        <dbReference type="EMBL" id="CAG7834666.1"/>
    </source>
</evidence>
<dbReference type="AlphaFoldDB" id="A0A8J2M7X2"/>
<dbReference type="InterPro" id="IPR053231">
    <property type="entry name" value="GPCR_LN-TM7"/>
</dbReference>
<protein>
    <recommendedName>
        <fullName evidence="5">G-protein coupled receptors family 2 profile 2 domain-containing protein</fullName>
    </recommendedName>
</protein>